<feature type="transmembrane region" description="Helical" evidence="2">
    <location>
        <begin position="48"/>
        <end position="64"/>
    </location>
</feature>
<evidence type="ECO:0000256" key="2">
    <source>
        <dbReference type="SAM" id="Phobius"/>
    </source>
</evidence>
<proteinExistence type="predicted"/>
<reference evidence="4" key="2">
    <citation type="submission" date="2019-11" db="UniProtKB">
        <authorList>
            <consortium name="WormBaseParasite"/>
        </authorList>
    </citation>
    <scope>IDENTIFICATION</scope>
    <source>
        <strain evidence="4">Puerto Rican</strain>
    </source>
</reference>
<evidence type="ECO:0000313" key="3">
    <source>
        <dbReference type="Proteomes" id="UP000008854"/>
    </source>
</evidence>
<evidence type="ECO:0000313" key="4">
    <source>
        <dbReference type="WBParaSite" id="Smp_315510.1"/>
    </source>
</evidence>
<accession>A0A5K4F463</accession>
<dbReference type="Proteomes" id="UP000008854">
    <property type="component" value="Unassembled WGS sequence"/>
</dbReference>
<keyword evidence="3" id="KW-1185">Reference proteome</keyword>
<feature type="compositionally biased region" description="Polar residues" evidence="1">
    <location>
        <begin position="65"/>
        <end position="77"/>
    </location>
</feature>
<feature type="compositionally biased region" description="Basic residues" evidence="1">
    <location>
        <begin position="85"/>
        <end position="99"/>
    </location>
</feature>
<dbReference type="WBParaSite" id="Smp_315510.1">
    <property type="protein sequence ID" value="Smp_315510.1"/>
    <property type="gene ID" value="Smp_315510"/>
</dbReference>
<keyword evidence="2" id="KW-0472">Membrane</keyword>
<reference evidence="3" key="1">
    <citation type="journal article" date="2012" name="PLoS Negl. Trop. Dis.">
        <title>A systematically improved high quality genome and transcriptome of the human blood fluke Schistosoma mansoni.</title>
        <authorList>
            <person name="Protasio A.V."/>
            <person name="Tsai I.J."/>
            <person name="Babbage A."/>
            <person name="Nichol S."/>
            <person name="Hunt M."/>
            <person name="Aslett M.A."/>
            <person name="De Silva N."/>
            <person name="Velarde G.S."/>
            <person name="Anderson T.J."/>
            <person name="Clark R.C."/>
            <person name="Davidson C."/>
            <person name="Dillon G.P."/>
            <person name="Holroyd N.E."/>
            <person name="LoVerde P.T."/>
            <person name="Lloyd C."/>
            <person name="McQuillan J."/>
            <person name="Oliveira G."/>
            <person name="Otto T.D."/>
            <person name="Parker-Manuel S.J."/>
            <person name="Quail M.A."/>
            <person name="Wilson R.A."/>
            <person name="Zerlotini A."/>
            <person name="Dunne D.W."/>
            <person name="Berriman M."/>
        </authorList>
    </citation>
    <scope>NUCLEOTIDE SEQUENCE [LARGE SCALE GENOMIC DNA]</scope>
    <source>
        <strain evidence="3">Puerto Rican</strain>
    </source>
</reference>
<evidence type="ECO:0000256" key="1">
    <source>
        <dbReference type="SAM" id="MobiDB-lite"/>
    </source>
</evidence>
<sequence>MNDSSYNNQLIEQTKHFNSNRIDAEHFVDIDSGYFIYLKQYYSSFKPLPLLLLIIIIIMAYSGYSTDNSDSDQTNTYPLKEKSTLKKRSKRNHHRKRFGRMAKSWKFMKLRKLWERDMAKQRSISAPFVSIKANNK</sequence>
<feature type="region of interest" description="Disordered" evidence="1">
    <location>
        <begin position="65"/>
        <end position="99"/>
    </location>
</feature>
<protein>
    <submittedName>
        <fullName evidence="4">Uncharacterized protein</fullName>
    </submittedName>
</protein>
<keyword evidence="2" id="KW-1133">Transmembrane helix</keyword>
<dbReference type="AlphaFoldDB" id="A0A5K4F463"/>
<dbReference type="InParanoid" id="A0A5K4F463"/>
<name>A0A5K4F463_SCHMA</name>
<keyword evidence="2" id="KW-0812">Transmembrane</keyword>
<organism evidence="3 4">
    <name type="scientific">Schistosoma mansoni</name>
    <name type="common">Blood fluke</name>
    <dbReference type="NCBI Taxonomy" id="6183"/>
    <lineage>
        <taxon>Eukaryota</taxon>
        <taxon>Metazoa</taxon>
        <taxon>Spiralia</taxon>
        <taxon>Lophotrochozoa</taxon>
        <taxon>Platyhelminthes</taxon>
        <taxon>Trematoda</taxon>
        <taxon>Digenea</taxon>
        <taxon>Strigeidida</taxon>
        <taxon>Schistosomatoidea</taxon>
        <taxon>Schistosomatidae</taxon>
        <taxon>Schistosoma</taxon>
    </lineage>
</organism>